<dbReference type="PRINTS" id="PR00775">
    <property type="entry name" value="HEATSHOCK90"/>
</dbReference>
<protein>
    <recommendedName>
        <fullName evidence="8">Histidine kinase/HSP90-like ATPase domain-containing protein</fullName>
    </recommendedName>
</protein>
<keyword evidence="7" id="KW-0732">Signal</keyword>
<dbReference type="RefSeq" id="XP_014158445.1">
    <property type="nucleotide sequence ID" value="XM_014302970.1"/>
</dbReference>
<evidence type="ECO:0000256" key="3">
    <source>
        <dbReference type="ARBA" id="ARBA00022840"/>
    </source>
</evidence>
<feature type="binding site" evidence="5">
    <location>
        <position position="152"/>
    </location>
    <ligand>
        <name>ATP</name>
        <dbReference type="ChEBI" id="CHEBI:30616"/>
    </ligand>
</feature>
<dbReference type="Pfam" id="PF00183">
    <property type="entry name" value="HSP90"/>
    <property type="match status" value="1"/>
</dbReference>
<feature type="chain" id="PRO_5005538739" description="Histidine kinase/HSP90-like ATPase domain-containing protein" evidence="7">
    <location>
        <begin position="24"/>
        <end position="839"/>
    </location>
</feature>
<evidence type="ECO:0000256" key="7">
    <source>
        <dbReference type="SAM" id="SignalP"/>
    </source>
</evidence>
<dbReference type="GO" id="GO:0005524">
    <property type="term" value="F:ATP binding"/>
    <property type="evidence" value="ECO:0007669"/>
    <property type="project" value="UniProtKB-KW"/>
</dbReference>
<evidence type="ECO:0000313" key="9">
    <source>
        <dbReference type="EMBL" id="KNC84543.1"/>
    </source>
</evidence>
<dbReference type="Gene3D" id="3.30.230.80">
    <property type="match status" value="1"/>
</dbReference>
<evidence type="ECO:0000256" key="4">
    <source>
        <dbReference type="ARBA" id="ARBA00023186"/>
    </source>
</evidence>
<evidence type="ECO:0000256" key="2">
    <source>
        <dbReference type="ARBA" id="ARBA00022741"/>
    </source>
</evidence>
<dbReference type="Gene3D" id="3.40.50.11260">
    <property type="match status" value="1"/>
</dbReference>
<evidence type="ECO:0000313" key="10">
    <source>
        <dbReference type="Proteomes" id="UP000054560"/>
    </source>
</evidence>
<dbReference type="Gene3D" id="3.30.565.10">
    <property type="entry name" value="Histidine kinase-like ATPase, C-terminal domain"/>
    <property type="match status" value="1"/>
</dbReference>
<dbReference type="GO" id="GO:0140662">
    <property type="term" value="F:ATP-dependent protein folding chaperone"/>
    <property type="evidence" value="ECO:0007669"/>
    <property type="project" value="InterPro"/>
</dbReference>
<dbReference type="InterPro" id="IPR036890">
    <property type="entry name" value="HATPase_C_sf"/>
</dbReference>
<evidence type="ECO:0000259" key="8">
    <source>
        <dbReference type="SMART" id="SM00387"/>
    </source>
</evidence>
<name>A0A0L0G8H5_9EUKA</name>
<dbReference type="Gene3D" id="1.20.120.790">
    <property type="entry name" value="Heat shock protein 90, C-terminal domain"/>
    <property type="match status" value="1"/>
</dbReference>
<dbReference type="PIRSF" id="PIRSF002583">
    <property type="entry name" value="Hsp90"/>
    <property type="match status" value="1"/>
</dbReference>
<feature type="region of interest" description="Disordered" evidence="6">
    <location>
        <begin position="772"/>
        <end position="799"/>
    </location>
</feature>
<dbReference type="PROSITE" id="PS00298">
    <property type="entry name" value="HSP90"/>
    <property type="match status" value="1"/>
</dbReference>
<dbReference type="SUPFAM" id="SSF55874">
    <property type="entry name" value="ATPase domain of HSP90 chaperone/DNA topoisomerase II/histidine kinase"/>
    <property type="match status" value="1"/>
</dbReference>
<feature type="signal peptide" evidence="7">
    <location>
        <begin position="1"/>
        <end position="23"/>
    </location>
</feature>
<dbReference type="Proteomes" id="UP000054560">
    <property type="component" value="Unassembled WGS sequence"/>
</dbReference>
<keyword evidence="10" id="KW-1185">Reference proteome</keyword>
<feature type="compositionally biased region" description="Acidic residues" evidence="6">
    <location>
        <begin position="296"/>
        <end position="314"/>
    </location>
</feature>
<evidence type="ECO:0000256" key="1">
    <source>
        <dbReference type="ARBA" id="ARBA00008239"/>
    </source>
</evidence>
<dbReference type="InterPro" id="IPR019805">
    <property type="entry name" value="Heat_shock_protein_90_CS"/>
</dbReference>
<feature type="binding site" evidence="5">
    <location>
        <position position="166"/>
    </location>
    <ligand>
        <name>ATP</name>
        <dbReference type="ChEBI" id="CHEBI:30616"/>
    </ligand>
</feature>
<feature type="region of interest" description="Disordered" evidence="6">
    <location>
        <begin position="295"/>
        <end position="316"/>
    </location>
</feature>
<dbReference type="SMART" id="SM00387">
    <property type="entry name" value="HATPase_c"/>
    <property type="match status" value="1"/>
</dbReference>
<feature type="domain" description="Histidine kinase/HSP90-like ATPase" evidence="8">
    <location>
        <begin position="94"/>
        <end position="251"/>
    </location>
</feature>
<keyword evidence="2 5" id="KW-0547">Nucleotide-binding</keyword>
<keyword evidence="3 5" id="KW-0067">ATP-binding</keyword>
<dbReference type="EMBL" id="KQ241757">
    <property type="protein sequence ID" value="KNC84543.1"/>
    <property type="molecule type" value="Genomic_DNA"/>
</dbReference>
<feature type="binding site" evidence="5">
    <location>
        <position position="441"/>
    </location>
    <ligand>
        <name>ATP</name>
        <dbReference type="ChEBI" id="CHEBI:30616"/>
    </ligand>
</feature>
<dbReference type="AlphaFoldDB" id="A0A0L0G8H5"/>
<dbReference type="eggNOG" id="KOG0020">
    <property type="taxonomic scope" value="Eukaryota"/>
</dbReference>
<gene>
    <name evidence="9" type="ORF">SARC_03246</name>
</gene>
<dbReference type="NCBIfam" id="NF003555">
    <property type="entry name" value="PRK05218.1"/>
    <property type="match status" value="1"/>
</dbReference>
<feature type="binding site" evidence="5">
    <location>
        <begin position="187"/>
        <end position="192"/>
    </location>
    <ligand>
        <name>ATP</name>
        <dbReference type="ChEBI" id="CHEBI:30616"/>
    </ligand>
</feature>
<feature type="binding site" evidence="5">
    <location>
        <position position="101"/>
    </location>
    <ligand>
        <name>ATP</name>
        <dbReference type="ChEBI" id="CHEBI:30616"/>
    </ligand>
</feature>
<dbReference type="HAMAP" id="MF_00505">
    <property type="entry name" value="HSP90"/>
    <property type="match status" value="1"/>
</dbReference>
<sequence length="839" mass="94912">MMNKGLLRLLLVALLALCVFASAESTEASDDSPAVESTEEAAVDAAKCHGTECVVLDGMTEEETAALLKGSETHVFEAEVNKMMKLIINSLYKNKEIFLRELISNASDAIDKIRFLALTDSDILSTDSDFKISIRADPEKGVLHIQDNGVGMSLKDLQNNLGTIAKSGTADFMEAVSKGDANSLIGQFGVGFYSAFLVADSIVVTTRKAGDEQYIWESDSSQYSITKDPREGDEHKLVRGSVVSLYLKDEEKDYLKESTLRDMVSKYSQFVSFPIMLQVQKEVEVEPEQIATEKVDGEDEDDVDVEVEVEDEDKTELPKETKTVTEYEQLNTVKPIWTRSAKEISDEEYVEFYKLGFGNTEEPLAYTHFTAEGEISFNSMLFIPKKAPQALLQQYGNAAAKIKLFVRKVFITDEMDDILPKWLSFIVGLLDSDDLPLNVSRETLQQHKLLKIMKKKLVRKALELMKNLAKADEADAADGEEDSEVKEGEINKNKYIEFWEEFGLFLKYGAMEDKANQAKIVKLLRFKSSADPERYISFEQYVQRMKPKQEKLFFITGTDIEDVTNRPVVEKLIRKGYEIIYAIEPVDEYLFQHVTEYEGKKFQDVSKPGVELEKKGKKGKAHQKELTQQYDPLTNYITKLFKEDVETVRLSELLDQSPAALVTGQMGLSGNMQRLMKAQNRGDPMMDFYMSRKPILEINPRHPIVQELLKRVEPLDSDENDPAVDETARVLLDTAALRSGYDLEDPVSFASSVEKLLRMRIDVPLSAEVDDEVEFEDDEEEEVVSDYDSNSDEDDDESMEEMMARINSMEGMEGMKMMNAEDFADAGELGDTQSEHEEL</sequence>
<dbReference type="InterPro" id="IPR020568">
    <property type="entry name" value="Ribosomal_Su5_D2-typ_SF"/>
</dbReference>
<dbReference type="SUPFAM" id="SSF54211">
    <property type="entry name" value="Ribosomal protein S5 domain 2-like"/>
    <property type="match status" value="1"/>
</dbReference>
<dbReference type="InterPro" id="IPR003594">
    <property type="entry name" value="HATPase_dom"/>
</dbReference>
<dbReference type="GO" id="GO:0051082">
    <property type="term" value="F:unfolded protein binding"/>
    <property type="evidence" value="ECO:0007669"/>
    <property type="project" value="InterPro"/>
</dbReference>
<dbReference type="OrthoDB" id="5426351at2759"/>
<proteinExistence type="inferred from homology"/>
<dbReference type="PANTHER" id="PTHR11528">
    <property type="entry name" value="HEAT SHOCK PROTEIN 90 FAMILY MEMBER"/>
    <property type="match status" value="1"/>
</dbReference>
<keyword evidence="4" id="KW-0143">Chaperone</keyword>
<evidence type="ECO:0000256" key="5">
    <source>
        <dbReference type="PIRSR" id="PIRSR002583-1"/>
    </source>
</evidence>
<dbReference type="CDD" id="cd16927">
    <property type="entry name" value="HATPase_Hsp90-like"/>
    <property type="match status" value="1"/>
</dbReference>
<dbReference type="FunFam" id="3.30.565.10:FF:000005">
    <property type="entry name" value="Heat shock protein 90"/>
    <property type="match status" value="1"/>
</dbReference>
<feature type="binding site" evidence="5">
    <location>
        <position position="160"/>
    </location>
    <ligand>
        <name>ATP</name>
        <dbReference type="ChEBI" id="CHEBI:30616"/>
    </ligand>
</feature>
<comment type="similarity">
    <text evidence="1">Belongs to the heat shock protein 90 family.</text>
</comment>
<dbReference type="InterPro" id="IPR037196">
    <property type="entry name" value="HSP90_C"/>
</dbReference>
<feature type="binding site" evidence="5">
    <location>
        <begin position="167"/>
        <end position="168"/>
    </location>
    <ligand>
        <name>ATP</name>
        <dbReference type="ChEBI" id="CHEBI:30616"/>
    </ligand>
</feature>
<dbReference type="Pfam" id="PF13589">
    <property type="entry name" value="HATPase_c_3"/>
    <property type="match status" value="1"/>
</dbReference>
<reference evidence="9 10" key="1">
    <citation type="submission" date="2011-02" db="EMBL/GenBank/DDBJ databases">
        <title>The Genome Sequence of Sphaeroforma arctica JP610.</title>
        <authorList>
            <consortium name="The Broad Institute Genome Sequencing Platform"/>
            <person name="Russ C."/>
            <person name="Cuomo C."/>
            <person name="Young S.K."/>
            <person name="Zeng Q."/>
            <person name="Gargeya S."/>
            <person name="Alvarado L."/>
            <person name="Berlin A."/>
            <person name="Chapman S.B."/>
            <person name="Chen Z."/>
            <person name="Freedman E."/>
            <person name="Gellesch M."/>
            <person name="Goldberg J."/>
            <person name="Griggs A."/>
            <person name="Gujja S."/>
            <person name="Heilman E."/>
            <person name="Heiman D."/>
            <person name="Howarth C."/>
            <person name="Mehta T."/>
            <person name="Neiman D."/>
            <person name="Pearson M."/>
            <person name="Roberts A."/>
            <person name="Saif S."/>
            <person name="Shea T."/>
            <person name="Shenoy N."/>
            <person name="Sisk P."/>
            <person name="Stolte C."/>
            <person name="Sykes S."/>
            <person name="White J."/>
            <person name="Yandava C."/>
            <person name="Burger G."/>
            <person name="Gray M.W."/>
            <person name="Holland P.W.H."/>
            <person name="King N."/>
            <person name="Lang F.B.F."/>
            <person name="Roger A.J."/>
            <person name="Ruiz-Trillo I."/>
            <person name="Haas B."/>
            <person name="Nusbaum C."/>
            <person name="Birren B."/>
        </authorList>
    </citation>
    <scope>NUCLEOTIDE SEQUENCE [LARGE SCALE GENOMIC DNA]</scope>
    <source>
        <strain evidence="9 10">JP610</strain>
    </source>
</reference>
<organism evidence="9 10">
    <name type="scientific">Sphaeroforma arctica JP610</name>
    <dbReference type="NCBI Taxonomy" id="667725"/>
    <lineage>
        <taxon>Eukaryota</taxon>
        <taxon>Ichthyosporea</taxon>
        <taxon>Ichthyophonida</taxon>
        <taxon>Sphaeroforma</taxon>
    </lineage>
</organism>
<dbReference type="GeneID" id="25903750"/>
<feature type="binding site" evidence="5">
    <location>
        <position position="105"/>
    </location>
    <ligand>
        <name>ATP</name>
        <dbReference type="ChEBI" id="CHEBI:30616"/>
    </ligand>
</feature>
<dbReference type="InterPro" id="IPR020575">
    <property type="entry name" value="Hsp90_N"/>
</dbReference>
<dbReference type="GO" id="GO:0016887">
    <property type="term" value="F:ATP hydrolysis activity"/>
    <property type="evidence" value="ECO:0007669"/>
    <property type="project" value="InterPro"/>
</dbReference>
<dbReference type="InterPro" id="IPR001404">
    <property type="entry name" value="Hsp90_fam"/>
</dbReference>
<dbReference type="STRING" id="667725.A0A0L0G8H5"/>
<dbReference type="SUPFAM" id="SSF110942">
    <property type="entry name" value="HSP90 C-terminal domain"/>
    <property type="match status" value="1"/>
</dbReference>
<accession>A0A0L0G8H5</accession>
<feature type="binding site" evidence="5">
    <location>
        <position position="147"/>
    </location>
    <ligand>
        <name>ATP</name>
        <dbReference type="ChEBI" id="CHEBI:30616"/>
    </ligand>
</feature>
<evidence type="ECO:0000256" key="6">
    <source>
        <dbReference type="SAM" id="MobiDB-lite"/>
    </source>
</evidence>